<dbReference type="CDD" id="cd01672">
    <property type="entry name" value="TMPK"/>
    <property type="match status" value="1"/>
</dbReference>
<keyword evidence="5 8" id="KW-0418">Kinase</keyword>
<evidence type="ECO:0000313" key="11">
    <source>
        <dbReference type="Proteomes" id="UP000176494"/>
    </source>
</evidence>
<comment type="function">
    <text evidence="8">Phosphorylation of dTMP to form dTDP in both de novo and salvage pathways of dTTP synthesis.</text>
</comment>
<evidence type="ECO:0000259" key="9">
    <source>
        <dbReference type="Pfam" id="PF02223"/>
    </source>
</evidence>
<dbReference type="HAMAP" id="MF_00165">
    <property type="entry name" value="Thymidylate_kinase"/>
    <property type="match status" value="1"/>
</dbReference>
<keyword evidence="2 8" id="KW-0808">Transferase</keyword>
<dbReference type="InterPro" id="IPR039430">
    <property type="entry name" value="Thymidylate_kin-like_dom"/>
</dbReference>
<dbReference type="GO" id="GO:0006233">
    <property type="term" value="P:dTDP biosynthetic process"/>
    <property type="evidence" value="ECO:0007669"/>
    <property type="project" value="InterPro"/>
</dbReference>
<evidence type="ECO:0000256" key="6">
    <source>
        <dbReference type="ARBA" id="ARBA00022840"/>
    </source>
</evidence>
<keyword evidence="4 8" id="KW-0547">Nucleotide-binding</keyword>
<sequence>MVKRGIFIVVDGSDGSGKQTQVELLAAYLRQQGNNVSTLDFPRYQDNFHGRLLKSALQGDFGDFLSLDPYTASFLYTGDRFESSVEIKTKLADGEIVIADRFTTANMIHQGGKFSNPVERKKYLDWICNLEYKRLKLPKPDIVLFLKVPVEVSLQLLEGKKGKDLAEKSVPYLRRSLACAEAIAPDYGWIIIDCAPDGILRSRESIHQEIVEKLGL</sequence>
<dbReference type="AlphaFoldDB" id="A0A1G2QAT6"/>
<comment type="caution">
    <text evidence="10">The sequence shown here is derived from an EMBL/GenBank/DDBJ whole genome shotgun (WGS) entry which is preliminary data.</text>
</comment>
<dbReference type="PANTHER" id="PTHR10344:SF4">
    <property type="entry name" value="UMP-CMP KINASE 2, MITOCHONDRIAL"/>
    <property type="match status" value="1"/>
</dbReference>
<dbReference type="SUPFAM" id="SSF52540">
    <property type="entry name" value="P-loop containing nucleoside triphosphate hydrolases"/>
    <property type="match status" value="1"/>
</dbReference>
<dbReference type="GO" id="GO:0004798">
    <property type="term" value="F:dTMP kinase activity"/>
    <property type="evidence" value="ECO:0007669"/>
    <property type="project" value="UniProtKB-UniRule"/>
</dbReference>
<name>A0A1G2QAT6_9BACT</name>
<comment type="caution">
    <text evidence="8">Lacks conserved residue(s) required for the propagation of feature annotation.</text>
</comment>
<evidence type="ECO:0000256" key="8">
    <source>
        <dbReference type="HAMAP-Rule" id="MF_00165"/>
    </source>
</evidence>
<dbReference type="EMBL" id="MHTG01000009">
    <property type="protein sequence ID" value="OHA57675.1"/>
    <property type="molecule type" value="Genomic_DNA"/>
</dbReference>
<keyword evidence="6 8" id="KW-0067">ATP-binding</keyword>
<dbReference type="GO" id="GO:0006227">
    <property type="term" value="P:dUDP biosynthetic process"/>
    <property type="evidence" value="ECO:0007669"/>
    <property type="project" value="TreeGrafter"/>
</dbReference>
<dbReference type="EC" id="2.7.4.9" evidence="8"/>
<evidence type="ECO:0000256" key="5">
    <source>
        <dbReference type="ARBA" id="ARBA00022777"/>
    </source>
</evidence>
<evidence type="ECO:0000256" key="7">
    <source>
        <dbReference type="ARBA" id="ARBA00048743"/>
    </source>
</evidence>
<evidence type="ECO:0000256" key="2">
    <source>
        <dbReference type="ARBA" id="ARBA00022679"/>
    </source>
</evidence>
<feature type="domain" description="Thymidylate kinase-like" evidence="9">
    <location>
        <begin position="10"/>
        <end position="196"/>
    </location>
</feature>
<organism evidence="10 11">
    <name type="scientific">Candidatus Vogelbacteria bacterium GWA1_51_14</name>
    <dbReference type="NCBI Taxonomy" id="1802435"/>
    <lineage>
        <taxon>Bacteria</taxon>
        <taxon>Candidatus Vogeliibacteriota</taxon>
    </lineage>
</organism>
<dbReference type="STRING" id="1802435.A2114_01935"/>
<comment type="similarity">
    <text evidence="1 8">Belongs to the thymidylate kinase family.</text>
</comment>
<dbReference type="GO" id="GO:0006235">
    <property type="term" value="P:dTTP biosynthetic process"/>
    <property type="evidence" value="ECO:0007669"/>
    <property type="project" value="UniProtKB-UniRule"/>
</dbReference>
<dbReference type="Pfam" id="PF02223">
    <property type="entry name" value="Thymidylate_kin"/>
    <property type="match status" value="1"/>
</dbReference>
<dbReference type="InterPro" id="IPR018094">
    <property type="entry name" value="Thymidylate_kinase"/>
</dbReference>
<dbReference type="Proteomes" id="UP000176494">
    <property type="component" value="Unassembled WGS sequence"/>
</dbReference>
<comment type="catalytic activity">
    <reaction evidence="7 8">
        <text>dTMP + ATP = dTDP + ADP</text>
        <dbReference type="Rhea" id="RHEA:13517"/>
        <dbReference type="ChEBI" id="CHEBI:30616"/>
        <dbReference type="ChEBI" id="CHEBI:58369"/>
        <dbReference type="ChEBI" id="CHEBI:63528"/>
        <dbReference type="ChEBI" id="CHEBI:456216"/>
        <dbReference type="EC" id="2.7.4.9"/>
    </reaction>
</comment>
<dbReference type="GO" id="GO:0005829">
    <property type="term" value="C:cytosol"/>
    <property type="evidence" value="ECO:0007669"/>
    <property type="project" value="TreeGrafter"/>
</dbReference>
<proteinExistence type="inferred from homology"/>
<protein>
    <recommendedName>
        <fullName evidence="8">Thymidylate kinase</fullName>
        <ecNumber evidence="8">2.7.4.9</ecNumber>
    </recommendedName>
    <alternativeName>
        <fullName evidence="8">dTMP kinase</fullName>
    </alternativeName>
</protein>
<reference evidence="10 11" key="1">
    <citation type="journal article" date="2016" name="Nat. Commun.">
        <title>Thousands of microbial genomes shed light on interconnected biogeochemical processes in an aquifer system.</title>
        <authorList>
            <person name="Anantharaman K."/>
            <person name="Brown C.T."/>
            <person name="Hug L.A."/>
            <person name="Sharon I."/>
            <person name="Castelle C.J."/>
            <person name="Probst A.J."/>
            <person name="Thomas B.C."/>
            <person name="Singh A."/>
            <person name="Wilkins M.J."/>
            <person name="Karaoz U."/>
            <person name="Brodie E.L."/>
            <person name="Williams K.H."/>
            <person name="Hubbard S.S."/>
            <person name="Banfield J.F."/>
        </authorList>
    </citation>
    <scope>NUCLEOTIDE SEQUENCE [LARGE SCALE GENOMIC DNA]</scope>
</reference>
<accession>A0A1G2QAT6</accession>
<evidence type="ECO:0000313" key="10">
    <source>
        <dbReference type="EMBL" id="OHA57675.1"/>
    </source>
</evidence>
<dbReference type="GO" id="GO:0005524">
    <property type="term" value="F:ATP binding"/>
    <property type="evidence" value="ECO:0007669"/>
    <property type="project" value="UniProtKB-UniRule"/>
</dbReference>
<dbReference type="PANTHER" id="PTHR10344">
    <property type="entry name" value="THYMIDYLATE KINASE"/>
    <property type="match status" value="1"/>
</dbReference>
<dbReference type="InterPro" id="IPR027417">
    <property type="entry name" value="P-loop_NTPase"/>
</dbReference>
<evidence type="ECO:0000256" key="4">
    <source>
        <dbReference type="ARBA" id="ARBA00022741"/>
    </source>
</evidence>
<evidence type="ECO:0000256" key="3">
    <source>
        <dbReference type="ARBA" id="ARBA00022727"/>
    </source>
</evidence>
<dbReference type="Gene3D" id="3.40.50.300">
    <property type="entry name" value="P-loop containing nucleotide triphosphate hydrolases"/>
    <property type="match status" value="1"/>
</dbReference>
<keyword evidence="3 8" id="KW-0545">Nucleotide biosynthesis</keyword>
<evidence type="ECO:0000256" key="1">
    <source>
        <dbReference type="ARBA" id="ARBA00009776"/>
    </source>
</evidence>
<gene>
    <name evidence="8" type="primary">tmk</name>
    <name evidence="10" type="ORF">A2114_01935</name>
</gene>